<dbReference type="GO" id="GO:0005737">
    <property type="term" value="C:cytoplasm"/>
    <property type="evidence" value="ECO:0007669"/>
    <property type="project" value="TreeGrafter"/>
</dbReference>
<feature type="region of interest" description="Disordered" evidence="2">
    <location>
        <begin position="491"/>
        <end position="523"/>
    </location>
</feature>
<dbReference type="EMBL" id="GG683102">
    <property type="protein sequence ID" value="EER02504.1"/>
    <property type="molecule type" value="Genomic_DNA"/>
</dbReference>
<feature type="domain" description="EH" evidence="3">
    <location>
        <begin position="402"/>
        <end position="487"/>
    </location>
</feature>
<evidence type="ECO:0000313" key="5">
    <source>
        <dbReference type="EMBL" id="EER02504.1"/>
    </source>
</evidence>
<keyword evidence="1" id="KW-0175">Coiled coil</keyword>
<proteinExistence type="predicted"/>
<sequence>MATAAVDPGVQALIEAYISNAEVLSKCTGVHEDPVVFGSRLRSLCDVALRLGTAPGVAENQLPDGWKHLAGGECEASLLPSIVLARDAFEDAVARIARYGLCHLDERVRREAVISIARVLDNSKPSVAWLGMRKQQYYKPPIRHPWNGPAELFFYRGCLTPLVQDAAPMVRLALRDRIVLPHLQYWQRQQRNLGCDKAAANGVIERCSDMLCELAQDTELIAVDAALDGSHSDISGSFRGAPCLRQSLASLLATHTVVLLTAEERETYPKLFRAADTKKRGVLGAQEAAQFLSSSKLPRKTLHDIWCLADSDNKGNLTIDEYTIACRLVAHAQNGAGEMTEDLLTVPPVKLPVFEGVQTETPPAPPTSTRHSTDDVADEVIAEEYANGIDLSSPVWRISRKHLEKYTEVFKAISTSGFVCGADARDLLIKSNLTSEVLTTIWDLADAGRDGQLSYPEFLVAMHLVTMARAGLPAALSAVLRNPPEKVLVEGAGGAGTEASNSAMELSASIRSNAPSTEETISDSMVGEKKLLSHTASLPNLKPNEASSVEGEVPQTAPQLAVGDSKKEGADQAPSLRDTIREQLYKQRELRQKLRQAGARLQELRHQNKDLSDKRTKLEKSIEASEKAMLLVKRWLEEARRDVDEARRLAGEHVDADGQIGEDDEKDIRKVIQDEKDRLEAAEGKVKELQKSIQETYRTRRALEKRNQIWAERQRQAEQDRTMVITALEMQKAKLVAVRAERLKTCEGRYHVLRDA</sequence>
<evidence type="ECO:0000256" key="2">
    <source>
        <dbReference type="SAM" id="MobiDB-lite"/>
    </source>
</evidence>
<dbReference type="SUPFAM" id="SSF47473">
    <property type="entry name" value="EF-hand"/>
    <property type="match status" value="1"/>
</dbReference>
<dbReference type="InterPro" id="IPR011992">
    <property type="entry name" value="EF-hand-dom_pair"/>
</dbReference>
<gene>
    <name evidence="5" type="ORF">Pmar_PMAR004867</name>
</gene>
<evidence type="ECO:0000259" key="4">
    <source>
        <dbReference type="PROSITE" id="PS50222"/>
    </source>
</evidence>
<dbReference type="OMA" id="ARYGLCH"/>
<evidence type="ECO:0000313" key="6">
    <source>
        <dbReference type="Proteomes" id="UP000007800"/>
    </source>
</evidence>
<feature type="domain" description="EF-hand" evidence="4">
    <location>
        <begin position="433"/>
        <end position="468"/>
    </location>
</feature>
<dbReference type="Gene3D" id="1.10.238.10">
    <property type="entry name" value="EF-hand"/>
    <property type="match status" value="2"/>
</dbReference>
<feature type="coiled-coil region" evidence="1">
    <location>
        <begin position="587"/>
        <end position="720"/>
    </location>
</feature>
<feature type="region of interest" description="Disordered" evidence="2">
    <location>
        <begin position="538"/>
        <end position="575"/>
    </location>
</feature>
<dbReference type="GO" id="GO:0005509">
    <property type="term" value="F:calcium ion binding"/>
    <property type="evidence" value="ECO:0007669"/>
    <property type="project" value="InterPro"/>
</dbReference>
<dbReference type="CDD" id="cd00052">
    <property type="entry name" value="EH"/>
    <property type="match status" value="2"/>
</dbReference>
<evidence type="ECO:0000259" key="3">
    <source>
        <dbReference type="PROSITE" id="PS50031"/>
    </source>
</evidence>
<keyword evidence="6" id="KW-1185">Reference proteome</keyword>
<feature type="domain" description="EH" evidence="3">
    <location>
        <begin position="264"/>
        <end position="352"/>
    </location>
</feature>
<evidence type="ECO:0000256" key="1">
    <source>
        <dbReference type="SAM" id="Coils"/>
    </source>
</evidence>
<dbReference type="SMART" id="SM00054">
    <property type="entry name" value="EFh"/>
    <property type="match status" value="2"/>
</dbReference>
<organism evidence="6">
    <name type="scientific">Perkinsus marinus (strain ATCC 50983 / TXsc)</name>
    <dbReference type="NCBI Taxonomy" id="423536"/>
    <lineage>
        <taxon>Eukaryota</taxon>
        <taxon>Sar</taxon>
        <taxon>Alveolata</taxon>
        <taxon>Perkinsozoa</taxon>
        <taxon>Perkinsea</taxon>
        <taxon>Perkinsida</taxon>
        <taxon>Perkinsidae</taxon>
        <taxon>Perkinsus</taxon>
    </lineage>
</organism>
<dbReference type="PROSITE" id="PS50222">
    <property type="entry name" value="EF_HAND_2"/>
    <property type="match status" value="2"/>
</dbReference>
<feature type="domain" description="EF-hand" evidence="4">
    <location>
        <begin position="297"/>
        <end position="332"/>
    </location>
</feature>
<dbReference type="AlphaFoldDB" id="C5LL87"/>
<dbReference type="InterPro" id="IPR000261">
    <property type="entry name" value="EH_dom"/>
</dbReference>
<protein>
    <recommendedName>
        <fullName evidence="7">Calmodulin</fullName>
    </recommendedName>
</protein>
<dbReference type="Pfam" id="PF12763">
    <property type="entry name" value="EH"/>
    <property type="match status" value="2"/>
</dbReference>
<dbReference type="PROSITE" id="PS50031">
    <property type="entry name" value="EH"/>
    <property type="match status" value="2"/>
</dbReference>
<dbReference type="Proteomes" id="UP000007800">
    <property type="component" value="Unassembled WGS sequence"/>
</dbReference>
<reference evidence="5 6" key="1">
    <citation type="submission" date="2008-07" db="EMBL/GenBank/DDBJ databases">
        <authorList>
            <person name="El-Sayed N."/>
            <person name="Caler E."/>
            <person name="Inman J."/>
            <person name="Amedeo P."/>
            <person name="Hass B."/>
            <person name="Wortman J."/>
        </authorList>
    </citation>
    <scope>NUCLEOTIDE SEQUENCE [LARGE SCALE GENOMIC DNA]</scope>
    <source>
        <strain evidence="6">ATCC 50983 / TXsc</strain>
    </source>
</reference>
<accession>C5LL87</accession>
<evidence type="ECO:0008006" key="7">
    <source>
        <dbReference type="Google" id="ProtNLM"/>
    </source>
</evidence>
<name>C5LL87_PERM5</name>
<dbReference type="SMART" id="SM00027">
    <property type="entry name" value="EH"/>
    <property type="match status" value="2"/>
</dbReference>
<dbReference type="PANTHER" id="PTHR11216:SF174">
    <property type="entry name" value="GH06923P"/>
    <property type="match status" value="1"/>
</dbReference>
<dbReference type="InterPro" id="IPR002048">
    <property type="entry name" value="EF_hand_dom"/>
</dbReference>
<dbReference type="GeneID" id="9047526"/>
<dbReference type="GO" id="GO:0005886">
    <property type="term" value="C:plasma membrane"/>
    <property type="evidence" value="ECO:0007669"/>
    <property type="project" value="TreeGrafter"/>
</dbReference>
<dbReference type="GO" id="GO:0006897">
    <property type="term" value="P:endocytosis"/>
    <property type="evidence" value="ECO:0007669"/>
    <property type="project" value="TreeGrafter"/>
</dbReference>
<dbReference type="GO" id="GO:0016197">
    <property type="term" value="P:endosomal transport"/>
    <property type="evidence" value="ECO:0007669"/>
    <property type="project" value="TreeGrafter"/>
</dbReference>
<dbReference type="PANTHER" id="PTHR11216">
    <property type="entry name" value="EH DOMAIN"/>
    <property type="match status" value="1"/>
</dbReference>
<dbReference type="InParanoid" id="C5LL87"/>
<dbReference type="OrthoDB" id="524326at2759"/>
<feature type="compositionally biased region" description="Polar residues" evidence="2">
    <location>
        <begin position="498"/>
        <end position="523"/>
    </location>
</feature>
<dbReference type="RefSeq" id="XP_002769786.1">
    <property type="nucleotide sequence ID" value="XM_002769740.1"/>
</dbReference>